<dbReference type="AlphaFoldDB" id="A0A371GN20"/>
<evidence type="ECO:0000313" key="3">
    <source>
        <dbReference type="Proteomes" id="UP000257109"/>
    </source>
</evidence>
<evidence type="ECO:0000256" key="1">
    <source>
        <dbReference type="SAM" id="MobiDB-lite"/>
    </source>
</evidence>
<name>A0A371GN20_MUCPR</name>
<accession>A0A371GN20</accession>
<sequence length="186" mass="19939">MGEMEQMKEQIKKIFELLAQGATLNAAALAQGSPTYPPCFTLPYNNVHPYGMPPGWNANTGQQSAVEGHEQAGMNNSGIGPTQSSGTGPTPIPGVGPQIQPVGIHPLEECLGIIKGIDSHGLDVADLCLVPDVALPADFKTPKFEKYKGSSCPLVHLAMYCKKMASYIHQDKILVHCFQNILTRAN</sequence>
<protein>
    <submittedName>
        <fullName evidence="2">Uncharacterized protein</fullName>
    </submittedName>
</protein>
<evidence type="ECO:0000313" key="2">
    <source>
        <dbReference type="EMBL" id="RDX91948.1"/>
    </source>
</evidence>
<reference evidence="2" key="1">
    <citation type="submission" date="2018-05" db="EMBL/GenBank/DDBJ databases">
        <title>Draft genome of Mucuna pruriens seed.</title>
        <authorList>
            <person name="Nnadi N.E."/>
            <person name="Vos R."/>
            <person name="Hasami M.H."/>
            <person name="Devisetty U.K."/>
            <person name="Aguiy J.C."/>
        </authorList>
    </citation>
    <scope>NUCLEOTIDE SEQUENCE [LARGE SCALE GENOMIC DNA]</scope>
    <source>
        <strain evidence="2">JCA_2017</strain>
    </source>
</reference>
<proteinExistence type="predicted"/>
<dbReference type="OrthoDB" id="1432691at2759"/>
<comment type="caution">
    <text evidence="2">The sequence shown here is derived from an EMBL/GenBank/DDBJ whole genome shotgun (WGS) entry which is preliminary data.</text>
</comment>
<dbReference type="Proteomes" id="UP000257109">
    <property type="component" value="Unassembled WGS sequence"/>
</dbReference>
<dbReference type="EMBL" id="QJKJ01004990">
    <property type="protein sequence ID" value="RDX91948.1"/>
    <property type="molecule type" value="Genomic_DNA"/>
</dbReference>
<feature type="compositionally biased region" description="Low complexity" evidence="1">
    <location>
        <begin position="77"/>
        <end position="98"/>
    </location>
</feature>
<keyword evidence="3" id="KW-1185">Reference proteome</keyword>
<feature type="region of interest" description="Disordered" evidence="1">
    <location>
        <begin position="71"/>
        <end position="98"/>
    </location>
</feature>
<gene>
    <name evidence="2" type="ORF">CR513_25991</name>
</gene>
<organism evidence="2 3">
    <name type="scientific">Mucuna pruriens</name>
    <name type="common">Velvet bean</name>
    <name type="synonym">Dolichos pruriens</name>
    <dbReference type="NCBI Taxonomy" id="157652"/>
    <lineage>
        <taxon>Eukaryota</taxon>
        <taxon>Viridiplantae</taxon>
        <taxon>Streptophyta</taxon>
        <taxon>Embryophyta</taxon>
        <taxon>Tracheophyta</taxon>
        <taxon>Spermatophyta</taxon>
        <taxon>Magnoliopsida</taxon>
        <taxon>eudicotyledons</taxon>
        <taxon>Gunneridae</taxon>
        <taxon>Pentapetalae</taxon>
        <taxon>rosids</taxon>
        <taxon>fabids</taxon>
        <taxon>Fabales</taxon>
        <taxon>Fabaceae</taxon>
        <taxon>Papilionoideae</taxon>
        <taxon>50 kb inversion clade</taxon>
        <taxon>NPAAA clade</taxon>
        <taxon>indigoferoid/millettioid clade</taxon>
        <taxon>Phaseoleae</taxon>
        <taxon>Mucuna</taxon>
    </lineage>
</organism>
<feature type="non-terminal residue" evidence="2">
    <location>
        <position position="1"/>
    </location>
</feature>